<evidence type="ECO:0000256" key="9">
    <source>
        <dbReference type="ARBA" id="ARBA00023128"/>
    </source>
</evidence>
<comment type="cofactor">
    <cofactor evidence="1">
        <name>[4Fe-4S] cluster</name>
        <dbReference type="ChEBI" id="CHEBI:49883"/>
    </cofactor>
</comment>
<keyword evidence="6" id="KW-0479">Metal-binding</keyword>
<dbReference type="EMBL" id="MNPJ01000017">
    <property type="protein sequence ID" value="OQS54716.1"/>
    <property type="molecule type" value="Genomic_DNA"/>
</dbReference>
<dbReference type="Proteomes" id="UP000192758">
    <property type="component" value="Unassembled WGS sequence"/>
</dbReference>
<sequence length="99" mass="11265">MEDELKKLLEEATNIQIDPRNNEADQKEENKEIRIKNTKKRKCDNCTCSRATADEKPKSNCGNCYLGDAFRCSGCPYKGLPAFNEGEEISFDQNDLNDL</sequence>
<keyword evidence="5" id="KW-0963">Cytoplasm</keyword>
<evidence type="ECO:0000256" key="6">
    <source>
        <dbReference type="ARBA" id="ARBA00022723"/>
    </source>
</evidence>
<evidence type="ECO:0000313" key="12">
    <source>
        <dbReference type="Proteomes" id="UP000192758"/>
    </source>
</evidence>
<comment type="caution">
    <text evidence="11">The sequence shown here is derived from an EMBL/GenBank/DDBJ whole genome shotgun (WGS) entry which is preliminary data.</text>
</comment>
<evidence type="ECO:0000256" key="5">
    <source>
        <dbReference type="ARBA" id="ARBA00022490"/>
    </source>
</evidence>
<dbReference type="Pfam" id="PF05093">
    <property type="entry name" value="CIAPIN1"/>
    <property type="match status" value="1"/>
</dbReference>
<evidence type="ECO:0000256" key="7">
    <source>
        <dbReference type="ARBA" id="ARBA00023004"/>
    </source>
</evidence>
<keyword evidence="12" id="KW-1185">Reference proteome</keyword>
<evidence type="ECO:0000256" key="2">
    <source>
        <dbReference type="ARBA" id="ARBA00004496"/>
    </source>
</evidence>
<evidence type="ECO:0000256" key="8">
    <source>
        <dbReference type="ARBA" id="ARBA00023014"/>
    </source>
</evidence>
<evidence type="ECO:0000259" key="10">
    <source>
        <dbReference type="Pfam" id="PF05093"/>
    </source>
</evidence>
<evidence type="ECO:0000256" key="1">
    <source>
        <dbReference type="ARBA" id="ARBA00001966"/>
    </source>
</evidence>
<gene>
    <name evidence="11" type="primary">Anamorsin</name>
    <name evidence="11" type="ORF">EHP00_996</name>
</gene>
<dbReference type="OrthoDB" id="311633at2759"/>
<dbReference type="GO" id="GO:0005737">
    <property type="term" value="C:cytoplasm"/>
    <property type="evidence" value="ECO:0007669"/>
    <property type="project" value="UniProtKB-SubCell"/>
</dbReference>
<dbReference type="GO" id="GO:0046872">
    <property type="term" value="F:metal ion binding"/>
    <property type="evidence" value="ECO:0007669"/>
    <property type="project" value="UniProtKB-KW"/>
</dbReference>
<organism evidence="11 12">
    <name type="scientific">Ecytonucleospora hepatopenaei</name>
    <dbReference type="NCBI Taxonomy" id="646526"/>
    <lineage>
        <taxon>Eukaryota</taxon>
        <taxon>Fungi</taxon>
        <taxon>Fungi incertae sedis</taxon>
        <taxon>Microsporidia</taxon>
        <taxon>Enterocytozoonidae</taxon>
        <taxon>Ecytonucleospora</taxon>
    </lineage>
</organism>
<keyword evidence="8" id="KW-0411">Iron-sulfur</keyword>
<name>A0A1W0E677_9MICR</name>
<dbReference type="PANTHER" id="PTHR13273">
    <property type="entry name" value="ANAMORSIN"/>
    <property type="match status" value="1"/>
</dbReference>
<proteinExistence type="inferred from homology"/>
<evidence type="ECO:0000256" key="4">
    <source>
        <dbReference type="ARBA" id="ARBA00022485"/>
    </source>
</evidence>
<dbReference type="AlphaFoldDB" id="A0A1W0E677"/>
<keyword evidence="4" id="KW-0004">4Fe-4S</keyword>
<comment type="similarity">
    <text evidence="3">Belongs to the anamorsin family.</text>
</comment>
<keyword evidence="9" id="KW-0496">Mitochondrion</keyword>
<dbReference type="STRING" id="646526.A0A1W0E677"/>
<protein>
    <submittedName>
        <fullName evidence="11">Anamorsin</fullName>
    </submittedName>
</protein>
<keyword evidence="7" id="KW-0408">Iron</keyword>
<accession>A0A1W0E677</accession>
<dbReference type="PANTHER" id="PTHR13273:SF14">
    <property type="entry name" value="ANAMORSIN"/>
    <property type="match status" value="1"/>
</dbReference>
<dbReference type="GO" id="GO:0051539">
    <property type="term" value="F:4 iron, 4 sulfur cluster binding"/>
    <property type="evidence" value="ECO:0007669"/>
    <property type="project" value="UniProtKB-KW"/>
</dbReference>
<dbReference type="GO" id="GO:0016226">
    <property type="term" value="P:iron-sulfur cluster assembly"/>
    <property type="evidence" value="ECO:0007669"/>
    <property type="project" value="InterPro"/>
</dbReference>
<evidence type="ECO:0000256" key="3">
    <source>
        <dbReference type="ARBA" id="ARBA00008169"/>
    </source>
</evidence>
<comment type="subcellular location">
    <subcellularLocation>
        <location evidence="2">Cytoplasm</location>
    </subcellularLocation>
</comment>
<dbReference type="InterPro" id="IPR046408">
    <property type="entry name" value="CIAPIN1"/>
</dbReference>
<reference evidence="11 12" key="1">
    <citation type="journal article" date="2017" name="Environ. Microbiol.">
        <title>Decay of the glycolytic pathway and adaptation to intranuclear parasitism within Enterocytozoonidae microsporidia.</title>
        <authorList>
            <person name="Wiredu Boakye D."/>
            <person name="Jaroenlak P."/>
            <person name="Prachumwat A."/>
            <person name="Williams T.A."/>
            <person name="Bateman K.S."/>
            <person name="Itsathitphaisarn O."/>
            <person name="Sritunyalucksana K."/>
            <person name="Paszkiewicz K.H."/>
            <person name="Moore K.A."/>
            <person name="Stentiford G.D."/>
            <person name="Williams B.A."/>
        </authorList>
    </citation>
    <scope>NUCLEOTIDE SEQUENCE [LARGE SCALE GENOMIC DNA]</scope>
    <source>
        <strain evidence="11 12">TH1</strain>
    </source>
</reference>
<dbReference type="VEuPathDB" id="MicrosporidiaDB:EHP00_996"/>
<feature type="domain" description="Anamorsin C-terminal" evidence="10">
    <location>
        <begin position="22"/>
        <end position="90"/>
    </location>
</feature>
<evidence type="ECO:0000313" key="11">
    <source>
        <dbReference type="EMBL" id="OQS54716.1"/>
    </source>
</evidence>
<dbReference type="InterPro" id="IPR007785">
    <property type="entry name" value="Anamorsin"/>
</dbReference>